<feature type="region of interest" description="Disordered" evidence="1">
    <location>
        <begin position="353"/>
        <end position="375"/>
    </location>
</feature>
<feature type="domain" description="Treble clef zinc finger" evidence="2">
    <location>
        <begin position="226"/>
        <end position="281"/>
    </location>
</feature>
<feature type="domain" description="Treble clef zinc finger" evidence="2">
    <location>
        <begin position="154"/>
        <end position="211"/>
    </location>
</feature>
<evidence type="ECO:0000313" key="3">
    <source>
        <dbReference type="EMBL" id="WXB20116.1"/>
    </source>
</evidence>
<dbReference type="PANTHER" id="PTHR37317">
    <property type="entry name" value="BLR8090 PROTEIN"/>
    <property type="match status" value="1"/>
</dbReference>
<reference evidence="3 4" key="1">
    <citation type="submission" date="2021-12" db="EMBL/GenBank/DDBJ databases">
        <title>Discovery of the Pendulisporaceae a myxobacterial family with distinct sporulation behavior and unique specialized metabolism.</title>
        <authorList>
            <person name="Garcia R."/>
            <person name="Popoff A."/>
            <person name="Bader C.D."/>
            <person name="Loehr J."/>
            <person name="Walesch S."/>
            <person name="Walt C."/>
            <person name="Boldt J."/>
            <person name="Bunk B."/>
            <person name="Haeckl F.J.F.P.J."/>
            <person name="Gunesch A.P."/>
            <person name="Birkelbach J."/>
            <person name="Nuebel U."/>
            <person name="Pietschmann T."/>
            <person name="Bach T."/>
            <person name="Mueller R."/>
        </authorList>
    </citation>
    <scope>NUCLEOTIDE SEQUENCE [LARGE SCALE GENOMIC DNA]</scope>
    <source>
        <strain evidence="3 4">MSr11954</strain>
    </source>
</reference>
<organism evidence="3 4">
    <name type="scientific">Pendulispora albinea</name>
    <dbReference type="NCBI Taxonomy" id="2741071"/>
    <lineage>
        <taxon>Bacteria</taxon>
        <taxon>Pseudomonadati</taxon>
        <taxon>Myxococcota</taxon>
        <taxon>Myxococcia</taxon>
        <taxon>Myxococcales</taxon>
        <taxon>Sorangiineae</taxon>
        <taxon>Pendulisporaceae</taxon>
        <taxon>Pendulispora</taxon>
    </lineage>
</organism>
<evidence type="ECO:0000313" key="4">
    <source>
        <dbReference type="Proteomes" id="UP001370348"/>
    </source>
</evidence>
<dbReference type="Pfam" id="PF14311">
    <property type="entry name" value="DUF4379"/>
    <property type="match status" value="5"/>
</dbReference>
<name>A0ABZ2MC88_9BACT</name>
<dbReference type="PANTHER" id="PTHR37317:SF1">
    <property type="entry name" value="ZINC-RIBBON DOMAIN-CONTAINING PROTEIN-RELATED"/>
    <property type="match status" value="1"/>
</dbReference>
<evidence type="ECO:0000256" key="1">
    <source>
        <dbReference type="SAM" id="MobiDB-lite"/>
    </source>
</evidence>
<keyword evidence="4" id="KW-1185">Reference proteome</keyword>
<feature type="compositionally biased region" description="Basic residues" evidence="1">
    <location>
        <begin position="354"/>
        <end position="367"/>
    </location>
</feature>
<feature type="domain" description="Treble clef zinc finger" evidence="2">
    <location>
        <begin position="83"/>
        <end position="139"/>
    </location>
</feature>
<dbReference type="EMBL" id="CP089984">
    <property type="protein sequence ID" value="WXB20116.1"/>
    <property type="molecule type" value="Genomic_DNA"/>
</dbReference>
<evidence type="ECO:0000259" key="2">
    <source>
        <dbReference type="Pfam" id="PF14311"/>
    </source>
</evidence>
<feature type="domain" description="Treble clef zinc finger" evidence="2">
    <location>
        <begin position="298"/>
        <end position="350"/>
    </location>
</feature>
<protein>
    <submittedName>
        <fullName evidence="3">Zinc-ribbon domain-containing protein</fullName>
    </submittedName>
</protein>
<accession>A0ABZ2MC88</accession>
<feature type="domain" description="Treble clef zinc finger" evidence="2">
    <location>
        <begin position="11"/>
        <end position="67"/>
    </location>
</feature>
<dbReference type="RefSeq" id="WP_394829720.1">
    <property type="nucleotide sequence ID" value="NZ_CP089984.1"/>
</dbReference>
<gene>
    <name evidence="3" type="ORF">LZC94_23205</name>
</gene>
<dbReference type="InterPro" id="IPR025487">
    <property type="entry name" value="DUF4379"/>
</dbReference>
<dbReference type="Proteomes" id="UP001370348">
    <property type="component" value="Chromosome"/>
</dbReference>
<proteinExistence type="predicted"/>
<sequence length="375" mass="42706">MKPPISKFPKLVREWHPTRNGELTPGDVSAGSERRIWWRCSKDGAHEWQAVPIIRAKGSGCPYCSGRRATAQENVAALFPEVARQWHPSKNGALKPQDVRPASTKRVWWRCAAGRDHEWEATVASRCKQGTRCPFCAGRRLSETNTLARCAPKIARQWHPTKNGRLTPASQIATAWQLRWWQCPKGSDHMWRDHVYSRVEQNAGCPFCYGRRVSTTNSLAHTAPEIARLWHPTKNGRLTPHRVTWGSGRRVWWKCPEGIDHEWQCAIANRSAGTECPFCMNKRVSVTNSLETLDPQMAGEWHPSKNGKLTPRDVTCGSGKVVWWRCERGHSWRTRIAHRTGVGSGCPTCEFMSRRGRPPTTRRRLARSVRLPSYP</sequence>